<keyword evidence="2 5" id="KW-0812">Transmembrane</keyword>
<dbReference type="Proteomes" id="UP000287547">
    <property type="component" value="Unassembled WGS sequence"/>
</dbReference>
<gene>
    <name evidence="6" type="ORF">DMH04_44840</name>
</gene>
<evidence type="ECO:0000313" key="6">
    <source>
        <dbReference type="EMBL" id="RSM70521.1"/>
    </source>
</evidence>
<evidence type="ECO:0000313" key="7">
    <source>
        <dbReference type="Proteomes" id="UP000287547"/>
    </source>
</evidence>
<evidence type="ECO:0000256" key="2">
    <source>
        <dbReference type="ARBA" id="ARBA00022692"/>
    </source>
</evidence>
<keyword evidence="4 5" id="KW-0472">Membrane</keyword>
<evidence type="ECO:0000256" key="4">
    <source>
        <dbReference type="ARBA" id="ARBA00023136"/>
    </source>
</evidence>
<feature type="transmembrane region" description="Helical" evidence="5">
    <location>
        <begin position="44"/>
        <end position="63"/>
    </location>
</feature>
<dbReference type="InterPro" id="IPR032808">
    <property type="entry name" value="DoxX"/>
</dbReference>
<evidence type="ECO:0000256" key="3">
    <source>
        <dbReference type="ARBA" id="ARBA00022989"/>
    </source>
</evidence>
<dbReference type="Pfam" id="PF13564">
    <property type="entry name" value="DoxX_2"/>
    <property type="match status" value="1"/>
</dbReference>
<dbReference type="EMBL" id="QHKI01000066">
    <property type="protein sequence ID" value="RSM70521.1"/>
    <property type="molecule type" value="Genomic_DNA"/>
</dbReference>
<evidence type="ECO:0000256" key="5">
    <source>
        <dbReference type="SAM" id="Phobius"/>
    </source>
</evidence>
<sequence length="115" mass="12193">MFIATIIVSAVLALLLLLSGVGKLRKDPMQMATQRKVGFPEDKVWILAFLEIAATFGLVIGLFWPPIGVAAAIGSVLYFIGAVGAHLRVKDWNVAIPGAILLLSAAALVLRVLSI</sequence>
<feature type="transmembrane region" description="Helical" evidence="5">
    <location>
        <begin position="94"/>
        <end position="113"/>
    </location>
</feature>
<dbReference type="RefSeq" id="WP_037250532.1">
    <property type="nucleotide sequence ID" value="NZ_QHKI01000066.1"/>
</dbReference>
<keyword evidence="3 5" id="KW-1133">Transmembrane helix</keyword>
<feature type="transmembrane region" description="Helical" evidence="5">
    <location>
        <begin position="69"/>
        <end position="87"/>
    </location>
</feature>
<proteinExistence type="predicted"/>
<accession>A0A428YPQ8</accession>
<organism evidence="6 7">
    <name type="scientific">Kibdelosporangium aridum</name>
    <dbReference type="NCBI Taxonomy" id="2030"/>
    <lineage>
        <taxon>Bacteria</taxon>
        <taxon>Bacillati</taxon>
        <taxon>Actinomycetota</taxon>
        <taxon>Actinomycetes</taxon>
        <taxon>Pseudonocardiales</taxon>
        <taxon>Pseudonocardiaceae</taxon>
        <taxon>Kibdelosporangium</taxon>
    </lineage>
</organism>
<dbReference type="AlphaFoldDB" id="A0A428YPQ8"/>
<dbReference type="GO" id="GO:0016020">
    <property type="term" value="C:membrane"/>
    <property type="evidence" value="ECO:0007669"/>
    <property type="project" value="UniProtKB-SubCell"/>
</dbReference>
<evidence type="ECO:0000256" key="1">
    <source>
        <dbReference type="ARBA" id="ARBA00004141"/>
    </source>
</evidence>
<dbReference type="OrthoDB" id="2629817at2"/>
<comment type="subcellular location">
    <subcellularLocation>
        <location evidence="1">Membrane</location>
        <topology evidence="1">Multi-pass membrane protein</topology>
    </subcellularLocation>
</comment>
<protein>
    <submittedName>
        <fullName evidence="6">DoxX family protein</fullName>
    </submittedName>
</protein>
<reference evidence="6 7" key="1">
    <citation type="submission" date="2018-05" db="EMBL/GenBank/DDBJ databases">
        <title>Evolution of GPA BGCs.</title>
        <authorList>
            <person name="Waglechner N."/>
            <person name="Wright G.D."/>
        </authorList>
    </citation>
    <scope>NUCLEOTIDE SEQUENCE [LARGE SCALE GENOMIC DNA]</scope>
    <source>
        <strain evidence="6 7">A82846</strain>
    </source>
</reference>
<name>A0A428YPQ8_KIBAR</name>
<comment type="caution">
    <text evidence="6">The sequence shown here is derived from an EMBL/GenBank/DDBJ whole genome shotgun (WGS) entry which is preliminary data.</text>
</comment>
<feature type="transmembrane region" description="Helical" evidence="5">
    <location>
        <begin position="6"/>
        <end position="24"/>
    </location>
</feature>